<feature type="non-terminal residue" evidence="2">
    <location>
        <position position="65"/>
    </location>
</feature>
<keyword evidence="1" id="KW-1133">Transmembrane helix</keyword>
<evidence type="ECO:0000256" key="1">
    <source>
        <dbReference type="SAM" id="Phobius"/>
    </source>
</evidence>
<sequence length="65" mass="7113">MFVSQLKSLATLALRPIAQFFIRVGFRPDWLTLIGLLLNVVATAAFAMAQLQWGAAIMLFAGLCD</sequence>
<dbReference type="EMBL" id="UINC01047599">
    <property type="protein sequence ID" value="SVB57061.1"/>
    <property type="molecule type" value="Genomic_DNA"/>
</dbReference>
<organism evidence="2">
    <name type="scientific">marine metagenome</name>
    <dbReference type="NCBI Taxonomy" id="408172"/>
    <lineage>
        <taxon>unclassified sequences</taxon>
        <taxon>metagenomes</taxon>
        <taxon>ecological metagenomes</taxon>
    </lineage>
</organism>
<protein>
    <recommendedName>
        <fullName evidence="3">CDP-alcohol phosphatidyltransferase family protein</fullName>
    </recommendedName>
</protein>
<dbReference type="Gene3D" id="1.20.120.1760">
    <property type="match status" value="1"/>
</dbReference>
<evidence type="ECO:0008006" key="3">
    <source>
        <dbReference type="Google" id="ProtNLM"/>
    </source>
</evidence>
<proteinExistence type="predicted"/>
<dbReference type="InterPro" id="IPR043130">
    <property type="entry name" value="CDP-OH_PTrfase_TM_dom"/>
</dbReference>
<keyword evidence="1" id="KW-0812">Transmembrane</keyword>
<accession>A0A382F4L3</accession>
<evidence type="ECO:0000313" key="2">
    <source>
        <dbReference type="EMBL" id="SVB57061.1"/>
    </source>
</evidence>
<reference evidence="2" key="1">
    <citation type="submission" date="2018-05" db="EMBL/GenBank/DDBJ databases">
        <authorList>
            <person name="Lanie J.A."/>
            <person name="Ng W.-L."/>
            <person name="Kazmierczak K.M."/>
            <person name="Andrzejewski T.M."/>
            <person name="Davidsen T.M."/>
            <person name="Wayne K.J."/>
            <person name="Tettelin H."/>
            <person name="Glass J.I."/>
            <person name="Rusch D."/>
            <person name="Podicherti R."/>
            <person name="Tsui H.-C.T."/>
            <person name="Winkler M.E."/>
        </authorList>
    </citation>
    <scope>NUCLEOTIDE SEQUENCE</scope>
</reference>
<keyword evidence="1" id="KW-0472">Membrane</keyword>
<gene>
    <name evidence="2" type="ORF">METZ01_LOCUS209915</name>
</gene>
<feature type="transmembrane region" description="Helical" evidence="1">
    <location>
        <begin position="30"/>
        <end position="49"/>
    </location>
</feature>
<dbReference type="AlphaFoldDB" id="A0A382F4L3"/>
<name>A0A382F4L3_9ZZZZ</name>